<sequence>MRDTILRFGLRWVALGAVIISIAGVRAQEAPVWSFEIADSEKAFFEGEAFHKKDDGWLLTCRMRVKSKRMIAPVSKVEFEGYDEAEEVVWEKSYTVRRKDFDTAYNGGDELFMRVFMRNVPKEVVAVEMSYLKEDEESE</sequence>
<keyword evidence="2" id="KW-1185">Reference proteome</keyword>
<proteinExistence type="predicted"/>
<evidence type="ECO:0000313" key="1">
    <source>
        <dbReference type="EMBL" id="MBC2606654.1"/>
    </source>
</evidence>
<organism evidence="1 2">
    <name type="scientific">Pelagicoccus albus</name>
    <dbReference type="NCBI Taxonomy" id="415222"/>
    <lineage>
        <taxon>Bacteria</taxon>
        <taxon>Pseudomonadati</taxon>
        <taxon>Verrucomicrobiota</taxon>
        <taxon>Opitutia</taxon>
        <taxon>Puniceicoccales</taxon>
        <taxon>Pelagicoccaceae</taxon>
        <taxon>Pelagicoccus</taxon>
    </lineage>
</organism>
<accession>A0A7X1B758</accession>
<protein>
    <submittedName>
        <fullName evidence="1">Uncharacterized protein</fullName>
    </submittedName>
</protein>
<dbReference type="RefSeq" id="WP_185660522.1">
    <property type="nucleotide sequence ID" value="NZ_CAWPOO010000012.1"/>
</dbReference>
<name>A0A7X1B758_9BACT</name>
<evidence type="ECO:0000313" key="2">
    <source>
        <dbReference type="Proteomes" id="UP000526501"/>
    </source>
</evidence>
<dbReference type="EMBL" id="JACHVC010000012">
    <property type="protein sequence ID" value="MBC2606654.1"/>
    <property type="molecule type" value="Genomic_DNA"/>
</dbReference>
<dbReference type="Proteomes" id="UP000526501">
    <property type="component" value="Unassembled WGS sequence"/>
</dbReference>
<comment type="caution">
    <text evidence="1">The sequence shown here is derived from an EMBL/GenBank/DDBJ whole genome shotgun (WGS) entry which is preliminary data.</text>
</comment>
<reference evidence="1 2" key="1">
    <citation type="submission" date="2020-07" db="EMBL/GenBank/DDBJ databases">
        <authorList>
            <person name="Feng X."/>
        </authorList>
    </citation>
    <scope>NUCLEOTIDE SEQUENCE [LARGE SCALE GENOMIC DNA]</scope>
    <source>
        <strain evidence="1 2">JCM23202</strain>
    </source>
</reference>
<gene>
    <name evidence="1" type="ORF">H5P27_11430</name>
</gene>
<dbReference type="AlphaFoldDB" id="A0A7X1B758"/>